<keyword evidence="1" id="KW-1133">Transmembrane helix</keyword>
<feature type="transmembrane region" description="Helical" evidence="1">
    <location>
        <begin position="93"/>
        <end position="112"/>
    </location>
</feature>
<feature type="transmembrane region" description="Helical" evidence="1">
    <location>
        <begin position="171"/>
        <end position="190"/>
    </location>
</feature>
<reference evidence="2 3" key="1">
    <citation type="submission" date="2020-03" db="EMBL/GenBank/DDBJ databases">
        <authorList>
            <person name="Picone N."/>
        </authorList>
    </citation>
    <scope>NUCLEOTIDE SEQUENCE [LARGE SCALE GENOMIC DNA]</scope>
    <source>
        <strain evidence="2">NSCAC1</strain>
    </source>
</reference>
<feature type="transmembrane region" description="Helical" evidence="1">
    <location>
        <begin position="65"/>
        <end position="87"/>
    </location>
</feature>
<accession>A0A7G1QBC9</accession>
<evidence type="ECO:0000256" key="1">
    <source>
        <dbReference type="SAM" id="Phobius"/>
    </source>
</evidence>
<feature type="transmembrane region" description="Helical" evidence="1">
    <location>
        <begin position="12"/>
        <end position="30"/>
    </location>
</feature>
<feature type="transmembrane region" description="Helical" evidence="1">
    <location>
        <begin position="148"/>
        <end position="164"/>
    </location>
</feature>
<dbReference type="AlphaFoldDB" id="A0A7G1QBC9"/>
<evidence type="ECO:0000313" key="3">
    <source>
        <dbReference type="Proteomes" id="UP000516072"/>
    </source>
</evidence>
<proteinExistence type="predicted"/>
<dbReference type="EMBL" id="LR778175">
    <property type="protein sequence ID" value="CAB1277315.1"/>
    <property type="molecule type" value="Genomic_DNA"/>
</dbReference>
<feature type="transmembrane region" description="Helical" evidence="1">
    <location>
        <begin position="210"/>
        <end position="232"/>
    </location>
</feature>
<protein>
    <submittedName>
        <fullName evidence="2">Uncharacterized protein</fullName>
    </submittedName>
</protein>
<dbReference type="Proteomes" id="UP000516072">
    <property type="component" value="Chromosome"/>
</dbReference>
<evidence type="ECO:0000313" key="2">
    <source>
        <dbReference type="EMBL" id="CAB1277315.1"/>
    </source>
</evidence>
<feature type="transmembrane region" description="Helical" evidence="1">
    <location>
        <begin position="124"/>
        <end position="142"/>
    </location>
</feature>
<gene>
    <name evidence="2" type="ORF">NSCAC_1609</name>
</gene>
<name>A0A7G1QBC9_9GAMM</name>
<keyword evidence="1" id="KW-0472">Membrane</keyword>
<dbReference type="KEGG" id="ntg:NSCAC_1609"/>
<dbReference type="RefSeq" id="WP_197744267.1">
    <property type="nucleotide sequence ID" value="NZ_LR778175.1"/>
</dbReference>
<keyword evidence="3" id="KW-1185">Reference proteome</keyword>
<keyword evidence="1" id="KW-0812">Transmembrane</keyword>
<feature type="transmembrane region" description="Helical" evidence="1">
    <location>
        <begin position="42"/>
        <end position="58"/>
    </location>
</feature>
<sequence>MKNNTETKKDLHNYIIAAFTFISIAATLYLDSDSTLELQNRIGMFAWTCLLVALYWESPLVRTQVLVAVAFATVGEHFASVYMQGYIYRFHNVPAYVPPGHGFVYLTAVAFARSKFFDQHFNKVKIFVFTAGIAWSIWGFTGASQRDALGAMLFAIFIFSVYSGRSPKVYLGAFFVTTWLELIGVSYGTWRWVASEPIFQLSQGNPPSGVAAWYCLVDAVALGIAPKILNVFNQIKISWQRKWE</sequence>
<organism evidence="2 3">
    <name type="scientific">Candidatus Nitrosacidococcus tergens</name>
    <dbReference type="NCBI Taxonomy" id="553981"/>
    <lineage>
        <taxon>Bacteria</taxon>
        <taxon>Pseudomonadati</taxon>
        <taxon>Pseudomonadota</taxon>
        <taxon>Gammaproteobacteria</taxon>
        <taxon>Chromatiales</taxon>
        <taxon>Chromatiaceae</taxon>
        <taxon>Candidatus Nitrosacidococcus</taxon>
    </lineage>
</organism>